<dbReference type="Proteomes" id="UP000037035">
    <property type="component" value="Unassembled WGS sequence"/>
</dbReference>
<dbReference type="EMBL" id="LAVV01007491">
    <property type="protein sequence ID" value="KNZ55757.1"/>
    <property type="molecule type" value="Genomic_DNA"/>
</dbReference>
<name>A0A0L6V5D1_9BASI</name>
<keyword evidence="3" id="KW-1185">Reference proteome</keyword>
<evidence type="ECO:0000256" key="1">
    <source>
        <dbReference type="SAM" id="Phobius"/>
    </source>
</evidence>
<keyword evidence="1" id="KW-0472">Membrane</keyword>
<keyword evidence="1" id="KW-0812">Transmembrane</keyword>
<dbReference type="VEuPathDB" id="FungiDB:VP01_2590g1"/>
<feature type="non-terminal residue" evidence="2">
    <location>
        <position position="85"/>
    </location>
</feature>
<accession>A0A0L6V5D1</accession>
<feature type="transmembrane region" description="Helical" evidence="1">
    <location>
        <begin position="63"/>
        <end position="82"/>
    </location>
</feature>
<reference evidence="2 3" key="1">
    <citation type="submission" date="2015-08" db="EMBL/GenBank/DDBJ databases">
        <title>Next Generation Sequencing and Analysis of the Genome of Puccinia sorghi L Schw, the Causal Agent of Maize Common Rust.</title>
        <authorList>
            <person name="Rochi L."/>
            <person name="Burguener G."/>
            <person name="Darino M."/>
            <person name="Turjanski A."/>
            <person name="Kreff E."/>
            <person name="Dieguez M.J."/>
            <person name="Sacco F."/>
        </authorList>
    </citation>
    <scope>NUCLEOTIDE SEQUENCE [LARGE SCALE GENOMIC DNA]</scope>
    <source>
        <strain evidence="2 3">RO10H11247</strain>
    </source>
</reference>
<organism evidence="2 3">
    <name type="scientific">Puccinia sorghi</name>
    <dbReference type="NCBI Taxonomy" id="27349"/>
    <lineage>
        <taxon>Eukaryota</taxon>
        <taxon>Fungi</taxon>
        <taxon>Dikarya</taxon>
        <taxon>Basidiomycota</taxon>
        <taxon>Pucciniomycotina</taxon>
        <taxon>Pucciniomycetes</taxon>
        <taxon>Pucciniales</taxon>
        <taxon>Pucciniaceae</taxon>
        <taxon>Puccinia</taxon>
    </lineage>
</organism>
<sequence length="85" mass="9780">MAAWLEHVNCRHKVAYEIDLALERESRPSKFIITSYHCILGMPCILPHGNWMNWNNRALNLEPVNIVTAIVVILFFTHIIAANPQ</sequence>
<proteinExistence type="predicted"/>
<comment type="caution">
    <text evidence="2">The sequence shown here is derived from an EMBL/GenBank/DDBJ whole genome shotgun (WGS) entry which is preliminary data.</text>
</comment>
<evidence type="ECO:0000313" key="3">
    <source>
        <dbReference type="Proteomes" id="UP000037035"/>
    </source>
</evidence>
<protein>
    <submittedName>
        <fullName evidence="2">Uncharacterized protein</fullName>
    </submittedName>
</protein>
<evidence type="ECO:0000313" key="2">
    <source>
        <dbReference type="EMBL" id="KNZ55757.1"/>
    </source>
</evidence>
<dbReference type="AlphaFoldDB" id="A0A0L6V5D1"/>
<keyword evidence="1" id="KW-1133">Transmembrane helix</keyword>
<gene>
    <name evidence="2" type="ORF">VP01_2590g1</name>
</gene>